<dbReference type="PANTHER" id="PTHR46585:SF1">
    <property type="entry name" value="CHROMO DOMAIN-CONTAINING PROTEIN"/>
    <property type="match status" value="1"/>
</dbReference>
<proteinExistence type="predicted"/>
<dbReference type="RefSeq" id="XP_030745082.1">
    <property type="nucleotide sequence ID" value="XM_030889222.1"/>
</dbReference>
<dbReference type="KEGG" id="soy:115874127"/>
<dbReference type="Gene3D" id="3.30.420.10">
    <property type="entry name" value="Ribonuclease H-like superfamily/Ribonuclease H"/>
    <property type="match status" value="1"/>
</dbReference>
<dbReference type="InParanoid" id="A0A6J2X1S6"/>
<keyword evidence="2" id="KW-1185">Reference proteome</keyword>
<feature type="domain" description="Integrase catalytic" evidence="1">
    <location>
        <begin position="10"/>
        <end position="125"/>
    </location>
</feature>
<evidence type="ECO:0000259" key="1">
    <source>
        <dbReference type="PROSITE" id="PS50994"/>
    </source>
</evidence>
<organism evidence="2 3">
    <name type="scientific">Sitophilus oryzae</name>
    <name type="common">Rice weevil</name>
    <name type="synonym">Curculio oryzae</name>
    <dbReference type="NCBI Taxonomy" id="7048"/>
    <lineage>
        <taxon>Eukaryota</taxon>
        <taxon>Metazoa</taxon>
        <taxon>Ecdysozoa</taxon>
        <taxon>Arthropoda</taxon>
        <taxon>Hexapoda</taxon>
        <taxon>Insecta</taxon>
        <taxon>Pterygota</taxon>
        <taxon>Neoptera</taxon>
        <taxon>Endopterygota</taxon>
        <taxon>Coleoptera</taxon>
        <taxon>Polyphaga</taxon>
        <taxon>Cucujiformia</taxon>
        <taxon>Curculionidae</taxon>
        <taxon>Dryophthorinae</taxon>
        <taxon>Sitophilus</taxon>
    </lineage>
</organism>
<dbReference type="GO" id="GO:0003676">
    <property type="term" value="F:nucleic acid binding"/>
    <property type="evidence" value="ECO:0007669"/>
    <property type="project" value="InterPro"/>
</dbReference>
<dbReference type="InterPro" id="IPR001584">
    <property type="entry name" value="Integrase_cat-core"/>
</dbReference>
<sequence>MGSREQVVRELHKPARIKFKRRRFIQYGLDDTFATDLAQLDQYSRENKGYKYILVVIDCFSKYLWTKPVKSKSAPDITKAMEIILKSSNRIPKKLVSDNGKEYYNSQFQNLMKKYKIQHYSTFSL</sequence>
<dbReference type="OrthoDB" id="6343797at2759"/>
<dbReference type="PANTHER" id="PTHR46585">
    <property type="entry name" value="INTEGRASE CORE DOMAIN CONTAINING PROTEIN"/>
    <property type="match status" value="1"/>
</dbReference>
<evidence type="ECO:0000313" key="3">
    <source>
        <dbReference type="RefSeq" id="XP_030745082.1"/>
    </source>
</evidence>
<accession>A0A6J2X1S6</accession>
<protein>
    <submittedName>
        <fullName evidence="3">Uncharacterized protein LOC115874127</fullName>
    </submittedName>
</protein>
<dbReference type="InterPro" id="IPR036397">
    <property type="entry name" value="RNaseH_sf"/>
</dbReference>
<dbReference type="Proteomes" id="UP000504635">
    <property type="component" value="Unplaced"/>
</dbReference>
<dbReference type="GO" id="GO:0015074">
    <property type="term" value="P:DNA integration"/>
    <property type="evidence" value="ECO:0007669"/>
    <property type="project" value="InterPro"/>
</dbReference>
<dbReference type="PROSITE" id="PS50994">
    <property type="entry name" value="INTEGRASE"/>
    <property type="match status" value="1"/>
</dbReference>
<reference evidence="3" key="1">
    <citation type="submission" date="2025-08" db="UniProtKB">
        <authorList>
            <consortium name="RefSeq"/>
        </authorList>
    </citation>
    <scope>IDENTIFICATION</scope>
    <source>
        <tissue evidence="3">Gonads</tissue>
    </source>
</reference>
<dbReference type="SUPFAM" id="SSF53098">
    <property type="entry name" value="Ribonuclease H-like"/>
    <property type="match status" value="1"/>
</dbReference>
<dbReference type="AlphaFoldDB" id="A0A6J2X1S6"/>
<dbReference type="GeneID" id="115874127"/>
<name>A0A6J2X1S6_SITOR</name>
<dbReference type="Pfam" id="PF00665">
    <property type="entry name" value="rve"/>
    <property type="match status" value="1"/>
</dbReference>
<dbReference type="InterPro" id="IPR012337">
    <property type="entry name" value="RNaseH-like_sf"/>
</dbReference>
<gene>
    <name evidence="3" type="primary">LOC115874127</name>
</gene>
<evidence type="ECO:0000313" key="2">
    <source>
        <dbReference type="Proteomes" id="UP000504635"/>
    </source>
</evidence>